<dbReference type="STRING" id="1262450.S3C310"/>
<dbReference type="PANTHER" id="PTHR31001:SF49">
    <property type="entry name" value="ZN(II)2CYS6 TRANSCRIPTION FACTOR (EUROFUNG)"/>
    <property type="match status" value="1"/>
</dbReference>
<keyword evidence="3" id="KW-0472">Membrane</keyword>
<accession>S3C310</accession>
<sequence>MGEYGRQCLILGLYVNVDKCSMDTSIVLLQIQYLLPNSQLTPFDAEMRRRIWVTVFEVDLLISFQIGLPSMVPWDYCDTELLRNLEYGNLSPGITSLPPSRPLTDSTPILYTIVKARIISIFKSIVGHTRSLVTRPYGDTMTLDADLQHAYARLPENFKYRPLDQCLIDTAKEVMNRTTIKLLYLKSIIVCIVVLHQPSQPGSLFYDSQRMMSTLTANDFILATMVVCLEITICIIEDRKPRSASGVNRFSAHEPDILSVTLKTFLDNNYNDPLDRTLDFDSWMVDATKGPAFMDLSPNF</sequence>
<proteinExistence type="predicted"/>
<feature type="transmembrane region" description="Helical" evidence="3">
    <location>
        <begin position="182"/>
        <end position="200"/>
    </location>
</feature>
<feature type="domain" description="Xylanolytic transcriptional activator regulatory" evidence="4">
    <location>
        <begin position="38"/>
        <end position="82"/>
    </location>
</feature>
<keyword evidence="2" id="KW-0539">Nucleus</keyword>
<keyword evidence="3" id="KW-1133">Transmembrane helix</keyword>
<dbReference type="CDD" id="cd12148">
    <property type="entry name" value="fungal_TF_MHR"/>
    <property type="match status" value="1"/>
</dbReference>
<dbReference type="GO" id="GO:0008270">
    <property type="term" value="F:zinc ion binding"/>
    <property type="evidence" value="ECO:0007669"/>
    <property type="project" value="InterPro"/>
</dbReference>
<dbReference type="Proteomes" id="UP000016923">
    <property type="component" value="Unassembled WGS sequence"/>
</dbReference>
<dbReference type="GO" id="GO:0006351">
    <property type="term" value="P:DNA-templated transcription"/>
    <property type="evidence" value="ECO:0007669"/>
    <property type="project" value="InterPro"/>
</dbReference>
<dbReference type="OrthoDB" id="5431381at2759"/>
<dbReference type="AlphaFoldDB" id="S3C310"/>
<dbReference type="Pfam" id="PF04082">
    <property type="entry name" value="Fungal_trans"/>
    <property type="match status" value="1"/>
</dbReference>
<protein>
    <submittedName>
        <fullName evidence="5">Zinc c6 transcription factor</fullName>
    </submittedName>
</protein>
<dbReference type="GO" id="GO:0003677">
    <property type="term" value="F:DNA binding"/>
    <property type="evidence" value="ECO:0007669"/>
    <property type="project" value="InterPro"/>
</dbReference>
<dbReference type="GO" id="GO:0005634">
    <property type="term" value="C:nucleus"/>
    <property type="evidence" value="ECO:0007669"/>
    <property type="project" value="UniProtKB-SubCell"/>
</dbReference>
<evidence type="ECO:0000313" key="6">
    <source>
        <dbReference type="Proteomes" id="UP000016923"/>
    </source>
</evidence>
<evidence type="ECO:0000256" key="2">
    <source>
        <dbReference type="ARBA" id="ARBA00023242"/>
    </source>
</evidence>
<dbReference type="HOGENOM" id="CLU_927803_0_0_1"/>
<dbReference type="InterPro" id="IPR050613">
    <property type="entry name" value="Sec_Metabolite_Reg"/>
</dbReference>
<reference evidence="5 6" key="1">
    <citation type="journal article" date="2013" name="BMC Genomics">
        <title>The genome and transcriptome of the pine saprophyte Ophiostoma piceae, and a comparison with the bark beetle-associated pine pathogen Grosmannia clavigera.</title>
        <authorList>
            <person name="Haridas S."/>
            <person name="Wang Y."/>
            <person name="Lim L."/>
            <person name="Massoumi Alamouti S."/>
            <person name="Jackman S."/>
            <person name="Docking R."/>
            <person name="Robertson G."/>
            <person name="Birol I."/>
            <person name="Bohlmann J."/>
            <person name="Breuil C."/>
        </authorList>
    </citation>
    <scope>NUCLEOTIDE SEQUENCE [LARGE SCALE GENOMIC DNA]</scope>
    <source>
        <strain evidence="5 6">UAMH 11346</strain>
    </source>
</reference>
<name>S3C310_OPHP1</name>
<evidence type="ECO:0000256" key="1">
    <source>
        <dbReference type="ARBA" id="ARBA00004123"/>
    </source>
</evidence>
<evidence type="ECO:0000259" key="4">
    <source>
        <dbReference type="Pfam" id="PF04082"/>
    </source>
</evidence>
<feature type="transmembrane region" description="Helical" evidence="3">
    <location>
        <begin position="220"/>
        <end position="236"/>
    </location>
</feature>
<evidence type="ECO:0000256" key="3">
    <source>
        <dbReference type="SAM" id="Phobius"/>
    </source>
</evidence>
<keyword evidence="6" id="KW-1185">Reference proteome</keyword>
<dbReference type="InterPro" id="IPR007219">
    <property type="entry name" value="XnlR_reg_dom"/>
</dbReference>
<organism evidence="5 6">
    <name type="scientific">Ophiostoma piceae (strain UAMH 11346)</name>
    <name type="common">Sap stain fungus</name>
    <dbReference type="NCBI Taxonomy" id="1262450"/>
    <lineage>
        <taxon>Eukaryota</taxon>
        <taxon>Fungi</taxon>
        <taxon>Dikarya</taxon>
        <taxon>Ascomycota</taxon>
        <taxon>Pezizomycotina</taxon>
        <taxon>Sordariomycetes</taxon>
        <taxon>Sordariomycetidae</taxon>
        <taxon>Ophiostomatales</taxon>
        <taxon>Ophiostomataceae</taxon>
        <taxon>Ophiostoma</taxon>
    </lineage>
</organism>
<dbReference type="VEuPathDB" id="FungiDB:F503_00646"/>
<dbReference type="PANTHER" id="PTHR31001">
    <property type="entry name" value="UNCHARACTERIZED TRANSCRIPTIONAL REGULATORY PROTEIN"/>
    <property type="match status" value="1"/>
</dbReference>
<gene>
    <name evidence="5" type="ORF">F503_00646</name>
</gene>
<comment type="subcellular location">
    <subcellularLocation>
        <location evidence="1">Nucleus</location>
    </subcellularLocation>
</comment>
<dbReference type="eggNOG" id="ENOG502SHVI">
    <property type="taxonomic scope" value="Eukaryota"/>
</dbReference>
<dbReference type="EMBL" id="KE148150">
    <property type="protein sequence ID" value="EPE07924.1"/>
    <property type="molecule type" value="Genomic_DNA"/>
</dbReference>
<keyword evidence="3" id="KW-0812">Transmembrane</keyword>
<evidence type="ECO:0000313" key="5">
    <source>
        <dbReference type="EMBL" id="EPE07924.1"/>
    </source>
</evidence>